<dbReference type="InterPro" id="IPR032396">
    <property type="entry name" value="SAS-6_N"/>
</dbReference>
<dbReference type="InterPro" id="IPR019734">
    <property type="entry name" value="TPR_rpt"/>
</dbReference>
<feature type="region of interest" description="Disordered" evidence="2">
    <location>
        <begin position="250"/>
        <end position="364"/>
    </location>
</feature>
<protein>
    <recommendedName>
        <fullName evidence="3">HP domain-containing protein</fullName>
    </recommendedName>
</protein>
<dbReference type="SUPFAM" id="SSF47050">
    <property type="entry name" value="VHP, Villin headpiece domain"/>
    <property type="match status" value="1"/>
</dbReference>
<dbReference type="EMBL" id="HBGJ01031820">
    <property type="protein sequence ID" value="CAD9261750.1"/>
    <property type="molecule type" value="Transcribed_RNA"/>
</dbReference>
<dbReference type="InterPro" id="IPR036886">
    <property type="entry name" value="Villin_headpiece_dom_sf"/>
</dbReference>
<feature type="compositionally biased region" description="Polar residues" evidence="2">
    <location>
        <begin position="425"/>
        <end position="446"/>
    </location>
</feature>
<feature type="repeat" description="TPR" evidence="1">
    <location>
        <begin position="85"/>
        <end position="118"/>
    </location>
</feature>
<dbReference type="InterPro" id="IPR003128">
    <property type="entry name" value="Villin_headpiece"/>
</dbReference>
<proteinExistence type="predicted"/>
<dbReference type="Pfam" id="PF16531">
    <property type="entry name" value="SAS-6_N"/>
    <property type="match status" value="1"/>
</dbReference>
<dbReference type="Pfam" id="PF02209">
    <property type="entry name" value="VHP"/>
    <property type="match status" value="1"/>
</dbReference>
<name>A0A7S1UA25_9STRA</name>
<feature type="compositionally biased region" description="Low complexity" evidence="2">
    <location>
        <begin position="252"/>
        <end position="262"/>
    </location>
</feature>
<feature type="compositionally biased region" description="Low complexity" evidence="2">
    <location>
        <begin position="413"/>
        <end position="424"/>
    </location>
</feature>
<dbReference type="PROSITE" id="PS51089">
    <property type="entry name" value="HP"/>
    <property type="match status" value="1"/>
</dbReference>
<dbReference type="InterPro" id="IPR038558">
    <property type="entry name" value="SAS-6_N_sf"/>
</dbReference>
<sequence length="558" mass="60351">MAGDSTMAAADLQTFDMSAIEEMDPSCAEGFNVIYDREVPFELRVQQNQDGPSQVGTLEAIKVKILLQGDDARPSAVRIELSSEADLFYHYGLALMKVGNMKLAGEVFRKCLDINPKHQMATDGLSRVEGFNAGFVVAAAVHRRRSQMGSAAGPETGMYTPGSPAGSSTLSKGTARSDASEILRERAHRRSNSLSSRSLGVDEVGSDGSYPVSPRAEIAFLKEQLGRRQDLIEDLQRQVAFLTEELTEARKAGVGASGSASGRSRRKPRKSLQGSYVYRGPAAFPEEHKKPRKRLSATSTTSADNLGRASLESRDGSILIDGPEEGAGKPKMSQVRPVLSASSAWGASSGETVDTEGTTGEVKQRQSIVSVVSLDEEPAVVQEIVGSENRGGRLSGTTAFKNSAYGADEKPPATSSAGTAQGASETDNNAGANSSRKSIRQTKSSSPNRQRNNNGQPRRTQLRRSLSRRHLQEYTPSVSIMDLTALDNTSSEDALIDMRFQLSVLQAPGPFPPGINIQERERYLTDKDFEAAFGVNRVEFTALSKWRRLAMKKELGLW</sequence>
<reference evidence="4" key="1">
    <citation type="submission" date="2021-01" db="EMBL/GenBank/DDBJ databases">
        <authorList>
            <person name="Corre E."/>
            <person name="Pelletier E."/>
            <person name="Niang G."/>
            <person name="Scheremetjew M."/>
            <person name="Finn R."/>
            <person name="Kale V."/>
            <person name="Holt S."/>
            <person name="Cochrane G."/>
            <person name="Meng A."/>
            <person name="Brown T."/>
            <person name="Cohen L."/>
        </authorList>
    </citation>
    <scope>NUCLEOTIDE SEQUENCE</scope>
    <source>
        <strain evidence="4">CCMP2877</strain>
    </source>
</reference>
<accession>A0A7S1UA25</accession>
<keyword evidence="1" id="KW-0802">TPR repeat</keyword>
<evidence type="ECO:0000259" key="3">
    <source>
        <dbReference type="PROSITE" id="PS51089"/>
    </source>
</evidence>
<evidence type="ECO:0000313" key="4">
    <source>
        <dbReference type="EMBL" id="CAD9261750.1"/>
    </source>
</evidence>
<dbReference type="Gene3D" id="2.170.210.20">
    <property type="entry name" value="Spindle assembly abnormal protein 6, N-terminal domain"/>
    <property type="match status" value="1"/>
</dbReference>
<organism evidence="4">
    <name type="scientific">Phaeomonas parva</name>
    <dbReference type="NCBI Taxonomy" id="124430"/>
    <lineage>
        <taxon>Eukaryota</taxon>
        <taxon>Sar</taxon>
        <taxon>Stramenopiles</taxon>
        <taxon>Ochrophyta</taxon>
        <taxon>Pinguiophyceae</taxon>
        <taxon>Pinguiochrysidales</taxon>
        <taxon>Pinguiochrysidaceae</taxon>
        <taxon>Phaeomonas</taxon>
    </lineage>
</organism>
<dbReference type="SUPFAM" id="SSF48452">
    <property type="entry name" value="TPR-like"/>
    <property type="match status" value="1"/>
</dbReference>
<feature type="compositionally biased region" description="Low complexity" evidence="2">
    <location>
        <begin position="340"/>
        <end position="361"/>
    </location>
</feature>
<feature type="compositionally biased region" description="Polar residues" evidence="2">
    <location>
        <begin position="165"/>
        <end position="174"/>
    </location>
</feature>
<gene>
    <name evidence="4" type="ORF">PPAR1163_LOCUS20130</name>
</gene>
<dbReference type="PROSITE" id="PS50005">
    <property type="entry name" value="TPR"/>
    <property type="match status" value="1"/>
</dbReference>
<feature type="region of interest" description="Disordered" evidence="2">
    <location>
        <begin position="384"/>
        <end position="469"/>
    </location>
</feature>
<dbReference type="GO" id="GO:0007010">
    <property type="term" value="P:cytoskeleton organization"/>
    <property type="evidence" value="ECO:0007669"/>
    <property type="project" value="InterPro"/>
</dbReference>
<dbReference type="GO" id="GO:0003779">
    <property type="term" value="F:actin binding"/>
    <property type="evidence" value="ECO:0007669"/>
    <property type="project" value="InterPro"/>
</dbReference>
<evidence type="ECO:0000256" key="2">
    <source>
        <dbReference type="SAM" id="MobiDB-lite"/>
    </source>
</evidence>
<dbReference type="InterPro" id="IPR011990">
    <property type="entry name" value="TPR-like_helical_dom_sf"/>
</dbReference>
<feature type="domain" description="HP" evidence="3">
    <location>
        <begin position="494"/>
        <end position="558"/>
    </location>
</feature>
<dbReference type="Gene3D" id="1.10.950.10">
    <property type="entry name" value="Villin headpiece domain"/>
    <property type="match status" value="1"/>
</dbReference>
<evidence type="ECO:0000256" key="1">
    <source>
        <dbReference type="PROSITE-ProRule" id="PRU00339"/>
    </source>
</evidence>
<dbReference type="AlphaFoldDB" id="A0A7S1UA25"/>
<feature type="compositionally biased region" description="Basic residues" evidence="2">
    <location>
        <begin position="460"/>
        <end position="469"/>
    </location>
</feature>
<dbReference type="SMART" id="SM00153">
    <property type="entry name" value="VHP"/>
    <property type="match status" value="1"/>
</dbReference>
<feature type="compositionally biased region" description="Low complexity" evidence="2">
    <location>
        <begin position="447"/>
        <end position="459"/>
    </location>
</feature>
<feature type="region of interest" description="Disordered" evidence="2">
    <location>
        <begin position="147"/>
        <end position="208"/>
    </location>
</feature>